<name>A0A4R8TQH8_9PEZI</name>
<keyword evidence="3" id="KW-1185">Reference proteome</keyword>
<reference evidence="2 3" key="1">
    <citation type="submission" date="2018-11" db="EMBL/GenBank/DDBJ databases">
        <title>Genome sequence and assembly of Colletotrichum sidae.</title>
        <authorList>
            <person name="Gan P."/>
            <person name="Shirasu K."/>
        </authorList>
    </citation>
    <scope>NUCLEOTIDE SEQUENCE [LARGE SCALE GENOMIC DNA]</scope>
    <source>
        <strain evidence="2 3">CBS 518.97</strain>
    </source>
</reference>
<keyword evidence="1" id="KW-0472">Membrane</keyword>
<dbReference type="PANTHER" id="PTHR35043:SF8">
    <property type="entry name" value="DUF4220 DOMAIN-CONTAINING PROTEIN"/>
    <property type="match status" value="1"/>
</dbReference>
<dbReference type="Proteomes" id="UP000295604">
    <property type="component" value="Unassembled WGS sequence"/>
</dbReference>
<evidence type="ECO:0000256" key="1">
    <source>
        <dbReference type="SAM" id="Phobius"/>
    </source>
</evidence>
<dbReference type="PANTHER" id="PTHR35043">
    <property type="entry name" value="TRANSCRIPTION FACTOR DOMAIN-CONTAINING PROTEIN"/>
    <property type="match status" value="1"/>
</dbReference>
<feature type="transmembrane region" description="Helical" evidence="1">
    <location>
        <begin position="128"/>
        <end position="148"/>
    </location>
</feature>
<protein>
    <submittedName>
        <fullName evidence="2">Uncharacterized protein</fullName>
    </submittedName>
</protein>
<gene>
    <name evidence="2" type="ORF">C8034_v008033</name>
</gene>
<sequence length="421" mass="48484">MIGLLGPDFLFGIAVGQLANAGRSVKQFKADPSLSHGLKWTYTHALFVDMGGIHLKSPDFPQGFPINAEQLYYLVKHDFAEFPDMNSMEITERNSVDTLSRVITLLQALFFFVTEMDRVKNGLPITPLELTALSFTFAMFATSICWYLKPSISYPRFIETKTFGRDQLTIDAIRGFAASRTHIGLSQRWYRTPLDFISRREFRIDTHWAYYKRLSELLCVNLYGRPIKQDLWDRFPSDMWFPIGSTTLPLSLFLITGFSASFMFGWNFSFPTATEQLTWRIFSVYHMAFSLYGGGYYSVEAWRSFKRTRPYGATVTAIEVTYPESQRLHIDDDDGRRSKDRKRDGLVGVWLAKIRSWRNISPDNDPNMTVPLKVVAPTTIVCALYVFCRGYFYIEDFVSLREQPQGIYMTGNKFLPFVATP</sequence>
<evidence type="ECO:0000313" key="2">
    <source>
        <dbReference type="EMBL" id="TEA20883.1"/>
    </source>
</evidence>
<accession>A0A4R8TQH8</accession>
<keyword evidence="1" id="KW-0812">Transmembrane</keyword>
<comment type="caution">
    <text evidence="2">The sequence shown here is derived from an EMBL/GenBank/DDBJ whole genome shotgun (WGS) entry which is preliminary data.</text>
</comment>
<keyword evidence="1" id="KW-1133">Transmembrane helix</keyword>
<evidence type="ECO:0000313" key="3">
    <source>
        <dbReference type="Proteomes" id="UP000295604"/>
    </source>
</evidence>
<dbReference type="AlphaFoldDB" id="A0A4R8TQH8"/>
<feature type="transmembrane region" description="Helical" evidence="1">
    <location>
        <begin position="239"/>
        <end position="265"/>
    </location>
</feature>
<organism evidence="2 3">
    <name type="scientific">Colletotrichum sidae</name>
    <dbReference type="NCBI Taxonomy" id="1347389"/>
    <lineage>
        <taxon>Eukaryota</taxon>
        <taxon>Fungi</taxon>
        <taxon>Dikarya</taxon>
        <taxon>Ascomycota</taxon>
        <taxon>Pezizomycotina</taxon>
        <taxon>Sordariomycetes</taxon>
        <taxon>Hypocreomycetidae</taxon>
        <taxon>Glomerellales</taxon>
        <taxon>Glomerellaceae</taxon>
        <taxon>Colletotrichum</taxon>
        <taxon>Colletotrichum orbiculare species complex</taxon>
    </lineage>
</organism>
<dbReference type="EMBL" id="QAPF01000026">
    <property type="protein sequence ID" value="TEA20883.1"/>
    <property type="molecule type" value="Genomic_DNA"/>
</dbReference>
<feature type="transmembrane region" description="Helical" evidence="1">
    <location>
        <begin position="277"/>
        <end position="299"/>
    </location>
</feature>
<proteinExistence type="predicted"/>